<gene>
    <name evidence="3" type="ORF">LR394_22625</name>
</gene>
<dbReference type="CDD" id="cd03310">
    <property type="entry name" value="CIMS_like"/>
    <property type="match status" value="1"/>
</dbReference>
<dbReference type="Gene3D" id="3.20.20.210">
    <property type="match status" value="1"/>
</dbReference>
<dbReference type="GO" id="GO:0008270">
    <property type="term" value="F:zinc ion binding"/>
    <property type="evidence" value="ECO:0007669"/>
    <property type="project" value="InterPro"/>
</dbReference>
<proteinExistence type="predicted"/>
<accession>A0A9X1SV80</accession>
<dbReference type="AlphaFoldDB" id="A0A9X1SV80"/>
<dbReference type="GO" id="GO:0003871">
    <property type="term" value="F:5-methyltetrahydropteroyltriglutamate-homocysteine S-methyltransferase activity"/>
    <property type="evidence" value="ECO:0007669"/>
    <property type="project" value="InterPro"/>
</dbReference>
<dbReference type="InterPro" id="IPR038071">
    <property type="entry name" value="UROD/MetE-like_sf"/>
</dbReference>
<dbReference type="Pfam" id="PF01717">
    <property type="entry name" value="Meth_synt_2"/>
    <property type="match status" value="1"/>
</dbReference>
<feature type="region of interest" description="Disordered" evidence="1">
    <location>
        <begin position="1"/>
        <end position="23"/>
    </location>
</feature>
<dbReference type="InterPro" id="IPR002629">
    <property type="entry name" value="Met_Synth_C/arc"/>
</dbReference>
<sequence>MSSSSFLHLPGDLPLDLPGDEPENQVTIGPAAASGIGSWPGTDVVDTMRITFGELGEAPAIPYLPELPARGPGADMIGRGAGLLVDLPVDLQPSGWRLVDHPGRDHKRTRAWLRQDLDVLAEIGDSYEGLLKLQVTGPWTLAANLWLPRLERVVVDPGACRDLIASLAEGLSQHLQEVARLLPRAQLLLQVDEPSVPAVLDGSLPTASGFGRLRAIEEPVVIEGLTTVLEAARSAGAVRTIIHSCAPKPPVRTLLRTGADALALDISLLDTQRWEQMAEATENGTTLWAGAVPTTGAARPQAVADAIWNPWRKLGLDPKSAADVVLTPACGLAGSSPQQARSALKVAREAARILADRAFE</sequence>
<organism evidence="3 4">
    <name type="scientific">Kineosporia babensis</name>
    <dbReference type="NCBI Taxonomy" id="499548"/>
    <lineage>
        <taxon>Bacteria</taxon>
        <taxon>Bacillati</taxon>
        <taxon>Actinomycetota</taxon>
        <taxon>Actinomycetes</taxon>
        <taxon>Kineosporiales</taxon>
        <taxon>Kineosporiaceae</taxon>
        <taxon>Kineosporia</taxon>
    </lineage>
</organism>
<protein>
    <submittedName>
        <fullName evidence="3">Methionine synthase</fullName>
    </submittedName>
</protein>
<comment type="caution">
    <text evidence="3">The sequence shown here is derived from an EMBL/GenBank/DDBJ whole genome shotgun (WGS) entry which is preliminary data.</text>
</comment>
<dbReference type="GO" id="GO:0009086">
    <property type="term" value="P:methionine biosynthetic process"/>
    <property type="evidence" value="ECO:0007669"/>
    <property type="project" value="InterPro"/>
</dbReference>
<evidence type="ECO:0000259" key="2">
    <source>
        <dbReference type="Pfam" id="PF01717"/>
    </source>
</evidence>
<dbReference type="SUPFAM" id="SSF51726">
    <property type="entry name" value="UROD/MetE-like"/>
    <property type="match status" value="1"/>
</dbReference>
<evidence type="ECO:0000256" key="1">
    <source>
        <dbReference type="SAM" id="MobiDB-lite"/>
    </source>
</evidence>
<reference evidence="3" key="1">
    <citation type="submission" date="2021-11" db="EMBL/GenBank/DDBJ databases">
        <title>Streptomyces corallinus and Kineosporia corallina sp. nov., two new coral-derived marine actinobacteria.</title>
        <authorList>
            <person name="Buangrab K."/>
            <person name="Sutthacheep M."/>
            <person name="Yeemin T."/>
            <person name="Harunari E."/>
            <person name="Igarashi Y."/>
            <person name="Sripreechasak P."/>
            <person name="Kanchanasin P."/>
            <person name="Tanasupawat S."/>
            <person name="Phongsopitanun W."/>
        </authorList>
    </citation>
    <scope>NUCLEOTIDE SEQUENCE</scope>
    <source>
        <strain evidence="3">JCM 31032</strain>
    </source>
</reference>
<keyword evidence="4" id="KW-1185">Reference proteome</keyword>
<feature type="domain" description="Cobalamin-independent methionine synthase MetE C-terminal/archaeal" evidence="2">
    <location>
        <begin position="155"/>
        <end position="352"/>
    </location>
</feature>
<name>A0A9X1SV80_9ACTN</name>
<dbReference type="RefSeq" id="WP_231445177.1">
    <property type="nucleotide sequence ID" value="NZ_JAJOMB010000013.1"/>
</dbReference>
<dbReference type="EMBL" id="JAJOMB010000013">
    <property type="protein sequence ID" value="MCD5313707.1"/>
    <property type="molecule type" value="Genomic_DNA"/>
</dbReference>
<evidence type="ECO:0000313" key="3">
    <source>
        <dbReference type="EMBL" id="MCD5313707.1"/>
    </source>
</evidence>
<dbReference type="Proteomes" id="UP001138997">
    <property type="component" value="Unassembled WGS sequence"/>
</dbReference>
<evidence type="ECO:0000313" key="4">
    <source>
        <dbReference type="Proteomes" id="UP001138997"/>
    </source>
</evidence>